<evidence type="ECO:0000313" key="2">
    <source>
        <dbReference type="Proteomes" id="UP000028411"/>
    </source>
</evidence>
<reference evidence="1 2" key="1">
    <citation type="submission" date="2014-02" db="EMBL/GenBank/DDBJ databases">
        <title>Whole genome sequence of Sphingobium chlorophenolicum NBRC 16172.</title>
        <authorList>
            <person name="Gan H.M."/>
            <person name="Gan H.Y."/>
            <person name="Chew T.H."/>
            <person name="Savka M.A."/>
        </authorList>
    </citation>
    <scope>NUCLEOTIDE SEQUENCE [LARGE SCALE GENOMIC DNA]</scope>
    <source>
        <strain evidence="1 2">NBRC 16172</strain>
    </source>
</reference>
<dbReference type="eggNOG" id="ENOG5033D4Z">
    <property type="taxonomic scope" value="Bacteria"/>
</dbReference>
<dbReference type="AlphaFoldDB" id="A0A081RJG2"/>
<accession>A0A081RJG2</accession>
<dbReference type="Proteomes" id="UP000028411">
    <property type="component" value="Unassembled WGS sequence"/>
</dbReference>
<dbReference type="RefSeq" id="WP_037446922.1">
    <property type="nucleotide sequence ID" value="NZ_JFHR01000002.1"/>
</dbReference>
<evidence type="ECO:0000313" key="1">
    <source>
        <dbReference type="EMBL" id="KEQ55335.1"/>
    </source>
</evidence>
<protein>
    <recommendedName>
        <fullName evidence="3">Capsule biosynthesis protein</fullName>
    </recommendedName>
</protein>
<gene>
    <name evidence="1" type="ORF">BV95_00499</name>
</gene>
<dbReference type="PATRIC" id="fig|46429.4.peg.493"/>
<organism evidence="1 2">
    <name type="scientific">Sphingobium chlorophenolicum</name>
    <dbReference type="NCBI Taxonomy" id="46429"/>
    <lineage>
        <taxon>Bacteria</taxon>
        <taxon>Pseudomonadati</taxon>
        <taxon>Pseudomonadota</taxon>
        <taxon>Alphaproteobacteria</taxon>
        <taxon>Sphingomonadales</taxon>
        <taxon>Sphingomonadaceae</taxon>
        <taxon>Sphingobium</taxon>
    </lineage>
</organism>
<dbReference type="Pfam" id="PF19883">
    <property type="entry name" value="DUF6356"/>
    <property type="match status" value="1"/>
</dbReference>
<name>A0A081RJG2_SPHCR</name>
<sequence length="81" mass="8917">MFKRIFLDHPHQVGETYFEHLRAAGSFGTDMVVAGVACLVHAILPNLFTKTGSDAVARLHDRMVVNRRSKVEGEAAKAARP</sequence>
<evidence type="ECO:0008006" key="3">
    <source>
        <dbReference type="Google" id="ProtNLM"/>
    </source>
</evidence>
<proteinExistence type="predicted"/>
<comment type="caution">
    <text evidence="1">The sequence shown here is derived from an EMBL/GenBank/DDBJ whole genome shotgun (WGS) entry which is preliminary data.</text>
</comment>
<dbReference type="OrthoDB" id="7652114at2"/>
<dbReference type="InterPro" id="IPR045936">
    <property type="entry name" value="DUF6356"/>
</dbReference>
<dbReference type="EMBL" id="JFHR01000002">
    <property type="protein sequence ID" value="KEQ55335.1"/>
    <property type="molecule type" value="Genomic_DNA"/>
</dbReference>